<name>A0AA38W4R7_9ASTR</name>
<gene>
    <name evidence="2" type="ORF">OSB04_019130</name>
</gene>
<organism evidence="2 3">
    <name type="scientific">Centaurea solstitialis</name>
    <name type="common">yellow star-thistle</name>
    <dbReference type="NCBI Taxonomy" id="347529"/>
    <lineage>
        <taxon>Eukaryota</taxon>
        <taxon>Viridiplantae</taxon>
        <taxon>Streptophyta</taxon>
        <taxon>Embryophyta</taxon>
        <taxon>Tracheophyta</taxon>
        <taxon>Spermatophyta</taxon>
        <taxon>Magnoliopsida</taxon>
        <taxon>eudicotyledons</taxon>
        <taxon>Gunneridae</taxon>
        <taxon>Pentapetalae</taxon>
        <taxon>asterids</taxon>
        <taxon>campanulids</taxon>
        <taxon>Asterales</taxon>
        <taxon>Asteraceae</taxon>
        <taxon>Carduoideae</taxon>
        <taxon>Cardueae</taxon>
        <taxon>Centaureinae</taxon>
        <taxon>Centaurea</taxon>
    </lineage>
</organism>
<dbReference type="Proteomes" id="UP001172457">
    <property type="component" value="Chromosome 5"/>
</dbReference>
<accession>A0AA38W4R7</accession>
<dbReference type="AlphaFoldDB" id="A0AA38W4R7"/>
<evidence type="ECO:0000313" key="3">
    <source>
        <dbReference type="Proteomes" id="UP001172457"/>
    </source>
</evidence>
<dbReference type="EMBL" id="JARYMX010000005">
    <property type="protein sequence ID" value="KAJ9546587.1"/>
    <property type="molecule type" value="Genomic_DNA"/>
</dbReference>
<feature type="compositionally biased region" description="Pro residues" evidence="1">
    <location>
        <begin position="208"/>
        <end position="218"/>
    </location>
</feature>
<dbReference type="PANTHER" id="PTHR47150:SF4">
    <property type="entry name" value="HARBINGER TRANSPOSASE-DERIVED PROTEIN-RELATED"/>
    <property type="match status" value="1"/>
</dbReference>
<keyword evidence="3" id="KW-1185">Reference proteome</keyword>
<evidence type="ECO:0000313" key="2">
    <source>
        <dbReference type="EMBL" id="KAJ9546587.1"/>
    </source>
</evidence>
<protein>
    <submittedName>
        <fullName evidence="2">Uncharacterized protein</fullName>
    </submittedName>
</protein>
<reference evidence="2" key="1">
    <citation type="submission" date="2023-03" db="EMBL/GenBank/DDBJ databases">
        <title>Chromosome-scale reference genome and RAD-based genetic map of yellow starthistle (Centaurea solstitialis) reveal putative structural variation and QTLs associated with invader traits.</title>
        <authorList>
            <person name="Reatini B."/>
            <person name="Cang F.A."/>
            <person name="Jiang Q."/>
            <person name="Mckibben M.T.W."/>
            <person name="Barker M.S."/>
            <person name="Rieseberg L.H."/>
            <person name="Dlugosch K.M."/>
        </authorList>
    </citation>
    <scope>NUCLEOTIDE SEQUENCE</scope>
    <source>
        <strain evidence="2">CAN-66</strain>
        <tissue evidence="2">Leaf</tissue>
    </source>
</reference>
<comment type="caution">
    <text evidence="2">The sequence shown here is derived from an EMBL/GenBank/DDBJ whole genome shotgun (WGS) entry which is preliminary data.</text>
</comment>
<sequence>MSSSSSASSSSIHHPDYDDDANEILELNHLAAITAMNEEIQLVLGDEATSSRQTRRPPKRRNRLAAHEKLVKDYFFDNPVYNNKDIERRFRMTRRLFLRIVADLESEYEFFRWTYDARGVKGFSPLKKWYNGHFASHLTDYWTAVSFKDQIRKNLQTIGTIRLEKTRSNKGPKSPVKARPEPGQSPVKQKPEKPGLFKAGQSPARPDFCPPPTYQTQP</sequence>
<proteinExistence type="predicted"/>
<feature type="region of interest" description="Disordered" evidence="1">
    <location>
        <begin position="162"/>
        <end position="218"/>
    </location>
</feature>
<dbReference type="PANTHER" id="PTHR47150">
    <property type="entry name" value="OS12G0169200 PROTEIN"/>
    <property type="match status" value="1"/>
</dbReference>
<evidence type="ECO:0000256" key="1">
    <source>
        <dbReference type="SAM" id="MobiDB-lite"/>
    </source>
</evidence>